<keyword evidence="3" id="KW-1185">Reference proteome</keyword>
<evidence type="ECO:0000313" key="2">
    <source>
        <dbReference type="EMBL" id="KAG5526919.1"/>
    </source>
</evidence>
<dbReference type="AlphaFoldDB" id="A0AAV6IIS8"/>
<feature type="compositionally biased region" description="Pro residues" evidence="1">
    <location>
        <begin position="43"/>
        <end position="53"/>
    </location>
</feature>
<proteinExistence type="predicted"/>
<evidence type="ECO:0000313" key="3">
    <source>
        <dbReference type="Proteomes" id="UP000823749"/>
    </source>
</evidence>
<protein>
    <submittedName>
        <fullName evidence="2">Uncharacterized protein</fullName>
    </submittedName>
</protein>
<dbReference type="EMBL" id="JACTNZ010000011">
    <property type="protein sequence ID" value="KAG5526919.1"/>
    <property type="molecule type" value="Genomic_DNA"/>
</dbReference>
<reference evidence="2" key="1">
    <citation type="submission" date="2020-08" db="EMBL/GenBank/DDBJ databases">
        <title>Plant Genome Project.</title>
        <authorList>
            <person name="Zhang R.-G."/>
        </authorList>
    </citation>
    <scope>NUCLEOTIDE SEQUENCE</scope>
    <source>
        <strain evidence="2">WSP0</strain>
        <tissue evidence="2">Leaf</tissue>
    </source>
</reference>
<name>A0AAV6IIS8_9ERIC</name>
<organism evidence="2 3">
    <name type="scientific">Rhododendron griersonianum</name>
    <dbReference type="NCBI Taxonomy" id="479676"/>
    <lineage>
        <taxon>Eukaryota</taxon>
        <taxon>Viridiplantae</taxon>
        <taxon>Streptophyta</taxon>
        <taxon>Embryophyta</taxon>
        <taxon>Tracheophyta</taxon>
        <taxon>Spermatophyta</taxon>
        <taxon>Magnoliopsida</taxon>
        <taxon>eudicotyledons</taxon>
        <taxon>Gunneridae</taxon>
        <taxon>Pentapetalae</taxon>
        <taxon>asterids</taxon>
        <taxon>Ericales</taxon>
        <taxon>Ericaceae</taxon>
        <taxon>Ericoideae</taxon>
        <taxon>Rhodoreae</taxon>
        <taxon>Rhododendron</taxon>
    </lineage>
</organism>
<gene>
    <name evidence="2" type="ORF">RHGRI_032990</name>
</gene>
<comment type="caution">
    <text evidence="2">The sequence shown here is derived from an EMBL/GenBank/DDBJ whole genome shotgun (WGS) entry which is preliminary data.</text>
</comment>
<feature type="compositionally biased region" description="Basic and acidic residues" evidence="1">
    <location>
        <begin position="27"/>
        <end position="40"/>
    </location>
</feature>
<dbReference type="Proteomes" id="UP000823749">
    <property type="component" value="Chromosome 11"/>
</dbReference>
<evidence type="ECO:0000256" key="1">
    <source>
        <dbReference type="SAM" id="MobiDB-lite"/>
    </source>
</evidence>
<sequence>MYEMDAHKITMSGETNTKQQQQQQLGMRRDLRDRISEMDKAPSPSPSPSPAPPMEDCMRECMRKLGLWYTRTFKPFMTHEELEPILASLGFVPLPSYIDSSLNGPGPGAVWRDYAYSACYSARGGRGELRRSITDFPEQQRPPPRPRLPYPRIDGLHIYTYTAFLDALNFYLRMTDISDLFHIRGMPLHKIHDRSKLWRRMEEDDSVFVYREGTLDQAAYASDQKNKNDLPVSKGCNSMLIRS</sequence>
<feature type="region of interest" description="Disordered" evidence="1">
    <location>
        <begin position="1"/>
        <end position="56"/>
    </location>
</feature>
<accession>A0AAV6IIS8</accession>